<evidence type="ECO:0000259" key="2">
    <source>
        <dbReference type="Pfam" id="PF23666"/>
    </source>
</evidence>
<evidence type="ECO:0000313" key="4">
    <source>
        <dbReference type="Proteomes" id="UP001404104"/>
    </source>
</evidence>
<protein>
    <submittedName>
        <fullName evidence="3">Phage tail protein</fullName>
    </submittedName>
</protein>
<name>A0ABU9XRM8_9SPHN</name>
<gene>
    <name evidence="3" type="ORF">ABC969_08685</name>
</gene>
<feature type="domain" description="Tip attachment protein J" evidence="1">
    <location>
        <begin position="228"/>
        <end position="382"/>
    </location>
</feature>
<accession>A0ABU9XRM8</accession>
<reference evidence="3 4" key="1">
    <citation type="submission" date="2024-05" db="EMBL/GenBank/DDBJ databases">
        <authorList>
            <person name="Liu Q."/>
            <person name="Xin Y.-H."/>
        </authorList>
    </citation>
    <scope>NUCLEOTIDE SEQUENCE [LARGE SCALE GENOMIC DNA]</scope>
    <source>
        <strain evidence="3 4">CGMCC 1.15349</strain>
    </source>
</reference>
<comment type="caution">
    <text evidence="3">The sequence shown here is derived from an EMBL/GenBank/DDBJ whole genome shotgun (WGS) entry which is preliminary data.</text>
</comment>
<dbReference type="Proteomes" id="UP001404104">
    <property type="component" value="Unassembled WGS sequence"/>
</dbReference>
<evidence type="ECO:0000259" key="1">
    <source>
        <dbReference type="Pfam" id="PF13550"/>
    </source>
</evidence>
<dbReference type="InterPro" id="IPR056490">
    <property type="entry name" value="Rcc01698_C"/>
</dbReference>
<sequence>MATLVLTVVGGLVGGPIGAAVGALAGQQIDRNVLFAPKGRQGPRLTELALQTSSYGTPIAHVFGTMRIGGCVIWSTDLIESRATSRSGKGQPSVTNYSYSASFAVALSGRAISGVGRIWADGKLLRGSAGDFKTSTGFRLHLGGEDQAVDPLIASAEGGLAPAHRGIAYAVFEHLQLADFGNRIPSLTFEVIGDAAPVPAGAIAAAVSGGLVRGDVALTLPGFAAYGDARGVLELLGAASGAWFVPEGRTIVLRDGTSANDTLDDAGLGAGDLPGLRGVRTLGAIEAVPQTVTIAHYDAARDYQRGLQRARRPGAGHRAAEIELPASVSADMAKTIAERELARGEAGRERRTLAMGWDALGVLPGACVRIAGTPGVYRVARWSFEQSVLRLECVRLAGATAPARASPGRALPAPDILTGRTILHAFEIPPLDDTVLSAPRLIVAAAGTAPGWRQAALLYSLDDGARWLTAGATAGVATVGVLAGRPGAASANVIDLINQIEINLAHAGMALNGADDVALDAGANIALLGEELIQFGDATQISQSRWRLSRLLRGRRGTEAAIGLQQAGDRFILIEADAALAIELPLTSIGTTVRFLASGIGDAAGPIGATAAVRGGSVLPLAPVHLWVDAQASGDLLIRWVRRSRAGWRWIDGAETPLAEENEAYRVTLRTASGIGRTVETALPELLLAASERAAIVSIEVRQAGLHGESPASAIALPAM</sequence>
<keyword evidence="4" id="KW-1185">Reference proteome</keyword>
<feature type="domain" description="Rcc01698-like C-terminal" evidence="2">
    <location>
        <begin position="477"/>
        <end position="572"/>
    </location>
</feature>
<dbReference type="Pfam" id="PF13550">
    <property type="entry name" value="Phage-tail_3"/>
    <property type="match status" value="1"/>
</dbReference>
<dbReference type="InterPro" id="IPR032876">
    <property type="entry name" value="J_dom"/>
</dbReference>
<dbReference type="Pfam" id="PF23666">
    <property type="entry name" value="Rcc01698_C"/>
    <property type="match status" value="1"/>
</dbReference>
<dbReference type="RefSeq" id="WP_345864277.1">
    <property type="nucleotide sequence ID" value="NZ_JBDIMF010000002.1"/>
</dbReference>
<evidence type="ECO:0000313" key="3">
    <source>
        <dbReference type="EMBL" id="MEN2786493.1"/>
    </source>
</evidence>
<organism evidence="3 4">
    <name type="scientific">Sphingomonas qilianensis</name>
    <dbReference type="NCBI Taxonomy" id="1736690"/>
    <lineage>
        <taxon>Bacteria</taxon>
        <taxon>Pseudomonadati</taxon>
        <taxon>Pseudomonadota</taxon>
        <taxon>Alphaproteobacteria</taxon>
        <taxon>Sphingomonadales</taxon>
        <taxon>Sphingomonadaceae</taxon>
        <taxon>Sphingomonas</taxon>
    </lineage>
</organism>
<proteinExistence type="predicted"/>
<dbReference type="EMBL" id="JBDIMF010000002">
    <property type="protein sequence ID" value="MEN2786493.1"/>
    <property type="molecule type" value="Genomic_DNA"/>
</dbReference>